<dbReference type="RefSeq" id="WP_202749313.1">
    <property type="nucleotide sequence ID" value="NZ_JAESWC010000007.1"/>
</dbReference>
<keyword evidence="4" id="KW-1185">Reference proteome</keyword>
<evidence type="ECO:0000256" key="1">
    <source>
        <dbReference type="SAM" id="Phobius"/>
    </source>
</evidence>
<evidence type="ECO:0000259" key="2">
    <source>
        <dbReference type="Pfam" id="PF25231"/>
    </source>
</evidence>
<dbReference type="EMBL" id="JAESWC010000007">
    <property type="protein sequence ID" value="MBL4936555.1"/>
    <property type="molecule type" value="Genomic_DNA"/>
</dbReference>
<protein>
    <recommendedName>
        <fullName evidence="2">DUF7847 domain-containing protein</fullName>
    </recommendedName>
</protein>
<feature type="transmembrane region" description="Helical" evidence="1">
    <location>
        <begin position="24"/>
        <end position="52"/>
    </location>
</feature>
<organism evidence="3 4">
    <name type="scientific">Clostridium rhizosphaerae</name>
    <dbReference type="NCBI Taxonomy" id="2803861"/>
    <lineage>
        <taxon>Bacteria</taxon>
        <taxon>Bacillati</taxon>
        <taxon>Bacillota</taxon>
        <taxon>Clostridia</taxon>
        <taxon>Eubacteriales</taxon>
        <taxon>Clostridiaceae</taxon>
        <taxon>Clostridium</taxon>
    </lineage>
</organism>
<keyword evidence="1" id="KW-1133">Transmembrane helix</keyword>
<feature type="transmembrane region" description="Helical" evidence="1">
    <location>
        <begin position="214"/>
        <end position="231"/>
    </location>
</feature>
<feature type="transmembrane region" description="Helical" evidence="1">
    <location>
        <begin position="117"/>
        <end position="139"/>
    </location>
</feature>
<dbReference type="InterPro" id="IPR057169">
    <property type="entry name" value="DUF7847"/>
</dbReference>
<evidence type="ECO:0000313" key="3">
    <source>
        <dbReference type="EMBL" id="MBL4936555.1"/>
    </source>
</evidence>
<keyword evidence="1" id="KW-0812">Transmembrane</keyword>
<feature type="domain" description="DUF7847" evidence="2">
    <location>
        <begin position="115"/>
        <end position="243"/>
    </location>
</feature>
<evidence type="ECO:0000313" key="4">
    <source>
        <dbReference type="Proteomes" id="UP000632377"/>
    </source>
</evidence>
<sequence>MGIMNLSEIMDKSIETLRKHVKSIALFTVGYGIIAFLLIIALVIVSAILLALGGIVFSSSRNMAAPVILISIVVILGASFTVSLYSGTIKIASQEYLEESIFAHDAIKVSFKSIFKVFVIILCAAVMFIPAGGLIYLAGKKFFGSFDRTFLMMSALNGRIVLMVIFSIIFVLAVIFIISAYAAWFSFALHALVVEKKGPFASIKRSFKLVRKDYWKVFGASVLFNLVVYAIRISIESLIALIASGVYMLGKILNINQDYTTFLTSVYTYINWPLNLIFWMVITPIAAIMLTMLYFNQRFKKEGFDLELRLKEIEKNDERKQLSETVEFNNSI</sequence>
<reference evidence="3 4" key="1">
    <citation type="submission" date="2021-01" db="EMBL/GenBank/DDBJ databases">
        <title>Genome public.</title>
        <authorList>
            <person name="Liu C."/>
            <person name="Sun Q."/>
        </authorList>
    </citation>
    <scope>NUCLEOTIDE SEQUENCE [LARGE SCALE GENOMIC DNA]</scope>
    <source>
        <strain evidence="3 4">YIM B02515</strain>
    </source>
</reference>
<proteinExistence type="predicted"/>
<comment type="caution">
    <text evidence="3">The sequence shown here is derived from an EMBL/GenBank/DDBJ whole genome shotgun (WGS) entry which is preliminary data.</text>
</comment>
<feature type="transmembrane region" description="Helical" evidence="1">
    <location>
        <begin position="64"/>
        <end position="85"/>
    </location>
</feature>
<name>A0ABS1TB42_9CLOT</name>
<feature type="transmembrane region" description="Helical" evidence="1">
    <location>
        <begin position="160"/>
        <end position="184"/>
    </location>
</feature>
<feature type="transmembrane region" description="Helical" evidence="1">
    <location>
        <begin position="276"/>
        <end position="295"/>
    </location>
</feature>
<dbReference type="Proteomes" id="UP000632377">
    <property type="component" value="Unassembled WGS sequence"/>
</dbReference>
<dbReference type="Pfam" id="PF25231">
    <property type="entry name" value="DUF7847"/>
    <property type="match status" value="1"/>
</dbReference>
<feature type="transmembrane region" description="Helical" evidence="1">
    <location>
        <begin position="238"/>
        <end position="256"/>
    </location>
</feature>
<gene>
    <name evidence="3" type="ORF">JK636_12380</name>
</gene>
<accession>A0ABS1TB42</accession>
<keyword evidence="1" id="KW-0472">Membrane</keyword>